<accession>A0A7J6UXF9</accession>
<proteinExistence type="predicted"/>
<keyword evidence="3" id="KW-1185">Reference proteome</keyword>
<name>A0A7J6UXF9_THATH</name>
<dbReference type="AlphaFoldDB" id="A0A7J6UXF9"/>
<evidence type="ECO:0000256" key="1">
    <source>
        <dbReference type="SAM" id="MobiDB-lite"/>
    </source>
</evidence>
<feature type="region of interest" description="Disordered" evidence="1">
    <location>
        <begin position="132"/>
        <end position="164"/>
    </location>
</feature>
<reference evidence="2 3" key="1">
    <citation type="submission" date="2020-06" db="EMBL/GenBank/DDBJ databases">
        <title>Transcriptomic and genomic resources for Thalictrum thalictroides and T. hernandezii: Facilitating candidate gene discovery in an emerging model plant lineage.</title>
        <authorList>
            <person name="Arias T."/>
            <person name="Riano-Pachon D.M."/>
            <person name="Di Stilio V.S."/>
        </authorList>
    </citation>
    <scope>NUCLEOTIDE SEQUENCE [LARGE SCALE GENOMIC DNA]</scope>
    <source>
        <strain evidence="3">cv. WT478/WT964</strain>
        <tissue evidence="2">Leaves</tissue>
    </source>
</reference>
<gene>
    <name evidence="2" type="ORF">FRX31_033153</name>
</gene>
<organism evidence="2 3">
    <name type="scientific">Thalictrum thalictroides</name>
    <name type="common">Rue-anemone</name>
    <name type="synonym">Anemone thalictroides</name>
    <dbReference type="NCBI Taxonomy" id="46969"/>
    <lineage>
        <taxon>Eukaryota</taxon>
        <taxon>Viridiplantae</taxon>
        <taxon>Streptophyta</taxon>
        <taxon>Embryophyta</taxon>
        <taxon>Tracheophyta</taxon>
        <taxon>Spermatophyta</taxon>
        <taxon>Magnoliopsida</taxon>
        <taxon>Ranunculales</taxon>
        <taxon>Ranunculaceae</taxon>
        <taxon>Thalictroideae</taxon>
        <taxon>Thalictrum</taxon>
    </lineage>
</organism>
<evidence type="ECO:0000313" key="2">
    <source>
        <dbReference type="EMBL" id="KAF5177259.1"/>
    </source>
</evidence>
<comment type="caution">
    <text evidence="2">The sequence shown here is derived from an EMBL/GenBank/DDBJ whole genome shotgun (WGS) entry which is preliminary data.</text>
</comment>
<dbReference type="Proteomes" id="UP000554482">
    <property type="component" value="Unassembled WGS sequence"/>
</dbReference>
<dbReference type="EMBL" id="JABWDY010041653">
    <property type="protein sequence ID" value="KAF5177259.1"/>
    <property type="molecule type" value="Genomic_DNA"/>
</dbReference>
<protein>
    <submittedName>
        <fullName evidence="2">Uncharacterized protein</fullName>
    </submittedName>
</protein>
<evidence type="ECO:0000313" key="3">
    <source>
        <dbReference type="Proteomes" id="UP000554482"/>
    </source>
</evidence>
<sequence length="164" mass="18261">MPSRDHEMDHILRLIIEKGIPREKLVANEVPDSPKAEYVRMEDTRPHSSAQGNTSTSTPGTFTALLCAIEVNVFGLLQRIRKISQEESRVSGVTCEEIDDLRAKTSRLEETVAAVHEQWSRPPITQVFTRRRAAVAAVPSSPRSDEQLRPPSTPRHSSPSPSVD</sequence>
<feature type="compositionally biased region" description="Low complexity" evidence="1">
    <location>
        <begin position="154"/>
        <end position="164"/>
    </location>
</feature>